<evidence type="ECO:0000256" key="3">
    <source>
        <dbReference type="ARBA" id="ARBA00023163"/>
    </source>
</evidence>
<dbReference type="Proteomes" id="UP000277279">
    <property type="component" value="Unassembled WGS sequence"/>
</dbReference>
<dbReference type="Gene3D" id="1.10.10.10">
    <property type="entry name" value="Winged helix-like DNA-binding domain superfamily/Winged helix DNA-binding domain"/>
    <property type="match status" value="1"/>
</dbReference>
<evidence type="ECO:0000313" key="7">
    <source>
        <dbReference type="Proteomes" id="UP000277279"/>
    </source>
</evidence>
<evidence type="ECO:0000313" key="5">
    <source>
        <dbReference type="EMBL" id="MBB3134395.1"/>
    </source>
</evidence>
<evidence type="ECO:0000313" key="8">
    <source>
        <dbReference type="Proteomes" id="UP000518315"/>
    </source>
</evidence>
<reference evidence="5 8" key="2">
    <citation type="submission" date="2020-08" db="EMBL/GenBank/DDBJ databases">
        <title>Genomic Encyclopedia of Type Strains, Phase III (KMG-III): the genomes of soil and plant-associated and newly described type strains.</title>
        <authorList>
            <person name="Whitman W."/>
        </authorList>
    </citation>
    <scope>NUCLEOTIDE SEQUENCE [LARGE SCALE GENOMIC DNA]</scope>
    <source>
        <strain evidence="5 8">CECT 4113</strain>
    </source>
</reference>
<dbReference type="PRINTS" id="PR00038">
    <property type="entry name" value="HTHLUXR"/>
</dbReference>
<reference evidence="6 7" key="1">
    <citation type="submission" date="2018-11" db="EMBL/GenBank/DDBJ databases">
        <authorList>
            <person name="Huo Y."/>
        </authorList>
    </citation>
    <scope>NUCLEOTIDE SEQUENCE [LARGE SCALE GENOMIC DNA]</scope>
    <source>
        <strain evidence="6 7">DSM 30132</strain>
    </source>
</reference>
<dbReference type="PANTHER" id="PTHR44688">
    <property type="entry name" value="DNA-BINDING TRANSCRIPTIONAL ACTIVATOR DEVR_DOSR"/>
    <property type="match status" value="1"/>
</dbReference>
<protein>
    <submittedName>
        <fullName evidence="5">DNA-binding CsgD family transcriptional regulator</fullName>
    </submittedName>
    <submittedName>
        <fullName evidence="6">DNA-binding protein</fullName>
    </submittedName>
</protein>
<name>A0A427N1E9_9HYPH</name>
<dbReference type="InterPro" id="IPR005143">
    <property type="entry name" value="TF_LuxR_autoind-bd_dom"/>
</dbReference>
<dbReference type="Pfam" id="PF00196">
    <property type="entry name" value="GerE"/>
    <property type="match status" value="1"/>
</dbReference>
<evidence type="ECO:0000259" key="4">
    <source>
        <dbReference type="PROSITE" id="PS50043"/>
    </source>
</evidence>
<proteinExistence type="predicted"/>
<dbReference type="EMBL" id="RJJT01000007">
    <property type="protein sequence ID" value="RSB79683.1"/>
    <property type="molecule type" value="Genomic_DNA"/>
</dbReference>
<dbReference type="OrthoDB" id="8113315at2"/>
<dbReference type="CDD" id="cd06170">
    <property type="entry name" value="LuxR_C_like"/>
    <property type="match status" value="1"/>
</dbReference>
<dbReference type="InterPro" id="IPR016032">
    <property type="entry name" value="Sig_transdc_resp-reg_C-effctor"/>
</dbReference>
<dbReference type="Gene3D" id="3.30.450.80">
    <property type="entry name" value="Transcription factor LuxR-like, autoinducer-binding domain"/>
    <property type="match status" value="1"/>
</dbReference>
<comment type="caution">
    <text evidence="6">The sequence shown here is derived from an EMBL/GenBank/DDBJ whole genome shotgun (WGS) entry which is preliminary data.</text>
</comment>
<evidence type="ECO:0000256" key="2">
    <source>
        <dbReference type="ARBA" id="ARBA00023125"/>
    </source>
</evidence>
<dbReference type="GO" id="GO:0006355">
    <property type="term" value="P:regulation of DNA-templated transcription"/>
    <property type="evidence" value="ECO:0007669"/>
    <property type="project" value="InterPro"/>
</dbReference>
<gene>
    <name evidence="6" type="ORF">EFD55_11720</name>
    <name evidence="5" type="ORF">FHS26_002125</name>
</gene>
<dbReference type="EMBL" id="JACHXH010000006">
    <property type="protein sequence ID" value="MBB3134395.1"/>
    <property type="molecule type" value="Genomic_DNA"/>
</dbReference>
<accession>A0A427N1E9</accession>
<organism evidence="6 7">
    <name type="scientific">Rhizobium pisi</name>
    <dbReference type="NCBI Taxonomy" id="574561"/>
    <lineage>
        <taxon>Bacteria</taxon>
        <taxon>Pseudomonadati</taxon>
        <taxon>Pseudomonadota</taxon>
        <taxon>Alphaproteobacteria</taxon>
        <taxon>Hyphomicrobiales</taxon>
        <taxon>Rhizobiaceae</taxon>
        <taxon>Rhizobium/Agrobacterium group</taxon>
        <taxon>Rhizobium</taxon>
    </lineage>
</organism>
<dbReference type="Proteomes" id="UP000518315">
    <property type="component" value="Unassembled WGS sequence"/>
</dbReference>
<dbReference type="SUPFAM" id="SSF75516">
    <property type="entry name" value="Pheromone-binding domain of LuxR-like quorum-sensing transcription factors"/>
    <property type="match status" value="1"/>
</dbReference>
<dbReference type="InterPro" id="IPR000792">
    <property type="entry name" value="Tscrpt_reg_LuxR_C"/>
</dbReference>
<dbReference type="SUPFAM" id="SSF46894">
    <property type="entry name" value="C-terminal effector domain of the bipartite response regulators"/>
    <property type="match status" value="1"/>
</dbReference>
<dbReference type="RefSeq" id="WP_125845204.1">
    <property type="nucleotide sequence ID" value="NZ_JACHXH010000006.1"/>
</dbReference>
<keyword evidence="8" id="KW-1185">Reference proteome</keyword>
<dbReference type="InterPro" id="IPR036388">
    <property type="entry name" value="WH-like_DNA-bd_sf"/>
</dbReference>
<dbReference type="GO" id="GO:0003677">
    <property type="term" value="F:DNA binding"/>
    <property type="evidence" value="ECO:0007669"/>
    <property type="project" value="UniProtKB-KW"/>
</dbReference>
<keyword evidence="1" id="KW-0805">Transcription regulation</keyword>
<dbReference type="PROSITE" id="PS50043">
    <property type="entry name" value="HTH_LUXR_2"/>
    <property type="match status" value="1"/>
</dbReference>
<dbReference type="InterPro" id="IPR036693">
    <property type="entry name" value="TF_LuxR_autoind-bd_dom_sf"/>
</dbReference>
<sequence>MKRRERAVDDCAEDAAFSPSRADAAGIAFKDAEERLGEMAKLAGFDFYLLSAFPRGDRTAFIENRLISNWPQSLVGFYEAADLFYCSRLVSAMKRTIMPIFCEEGPFAGSAANQENRRLNTLFQMHGLKSTYAFTLHDSDLKQYIFAFSGGSPMPAREQATALLYGYMELLDKISRSAKPEEGPSEALTRREIECLRWSAAGKSSDEIAIILDLSSHTVAGYLKGAMRKLDSVNRMQAVARAFRYRLL</sequence>
<evidence type="ECO:0000313" key="6">
    <source>
        <dbReference type="EMBL" id="RSB79683.1"/>
    </source>
</evidence>
<evidence type="ECO:0000256" key="1">
    <source>
        <dbReference type="ARBA" id="ARBA00023015"/>
    </source>
</evidence>
<dbReference type="Pfam" id="PF03472">
    <property type="entry name" value="Autoind_bind"/>
    <property type="match status" value="1"/>
</dbReference>
<dbReference type="AlphaFoldDB" id="A0A427N1E9"/>
<keyword evidence="3" id="KW-0804">Transcription</keyword>
<dbReference type="PANTHER" id="PTHR44688:SF16">
    <property type="entry name" value="DNA-BINDING TRANSCRIPTIONAL ACTIVATOR DEVR_DOSR"/>
    <property type="match status" value="1"/>
</dbReference>
<keyword evidence="2 6" id="KW-0238">DNA-binding</keyword>
<feature type="domain" description="HTH luxR-type" evidence="4">
    <location>
        <begin position="181"/>
        <end position="246"/>
    </location>
</feature>
<dbReference type="SMART" id="SM00421">
    <property type="entry name" value="HTH_LUXR"/>
    <property type="match status" value="1"/>
</dbReference>